<dbReference type="InterPro" id="IPR036976">
    <property type="entry name" value="RimM_N_sf"/>
</dbReference>
<evidence type="ECO:0000259" key="7">
    <source>
        <dbReference type="Pfam" id="PF24986"/>
    </source>
</evidence>
<evidence type="ECO:0000256" key="5">
    <source>
        <dbReference type="HAMAP-Rule" id="MF_00014"/>
    </source>
</evidence>
<dbReference type="PANTHER" id="PTHR33692:SF1">
    <property type="entry name" value="RIBOSOME MATURATION FACTOR RIMM"/>
    <property type="match status" value="1"/>
</dbReference>
<dbReference type="InterPro" id="IPR011033">
    <property type="entry name" value="PRC_barrel-like_sf"/>
</dbReference>
<feature type="domain" description="Ribosome maturation factor RimM PRC barrel" evidence="7">
    <location>
        <begin position="105"/>
        <end position="173"/>
    </location>
</feature>
<dbReference type="GO" id="GO:0006364">
    <property type="term" value="P:rRNA processing"/>
    <property type="evidence" value="ECO:0007669"/>
    <property type="project" value="UniProtKB-UniRule"/>
</dbReference>
<dbReference type="NCBIfam" id="NF011184">
    <property type="entry name" value="PRK14590.1"/>
    <property type="match status" value="1"/>
</dbReference>
<dbReference type="GO" id="GO:0043022">
    <property type="term" value="F:ribosome binding"/>
    <property type="evidence" value="ECO:0007669"/>
    <property type="project" value="InterPro"/>
</dbReference>
<evidence type="ECO:0000313" key="9">
    <source>
        <dbReference type="Proteomes" id="UP000001340"/>
    </source>
</evidence>
<gene>
    <name evidence="5 8" type="primary">rimM</name>
    <name evidence="8" type="ORF">LEP1GSC105_1433</name>
</gene>
<evidence type="ECO:0000313" key="8">
    <source>
        <dbReference type="EMBL" id="EKR54781.1"/>
    </source>
</evidence>
<sequence length="176" mass="20128">MTKEWISLGQLGKPFGIKGWLRLNVRETVLCELKTPISLKLSKPDFHFPEKEITLLEIRPHGGKFIVRFEGVTTPEEAAKLIGGFLFLPQKLLPKIETKNEFYITDLIGLQAIDESGKKLDWKLKDVQDNPAHPILVFVKENGEEILIPFLQVFVGDLDLEKNTIVLIQPEIWNEI</sequence>
<proteinExistence type="inferred from homology"/>
<dbReference type="EMBL" id="AHNR02000041">
    <property type="protein sequence ID" value="EKR54781.1"/>
    <property type="molecule type" value="Genomic_DNA"/>
</dbReference>
<evidence type="ECO:0000256" key="2">
    <source>
        <dbReference type="ARBA" id="ARBA00022517"/>
    </source>
</evidence>
<dbReference type="SUPFAM" id="SSF50447">
    <property type="entry name" value="Translation proteins"/>
    <property type="match status" value="1"/>
</dbReference>
<keyword evidence="1 5" id="KW-0963">Cytoplasm</keyword>
<evidence type="ECO:0000256" key="3">
    <source>
        <dbReference type="ARBA" id="ARBA00022552"/>
    </source>
</evidence>
<feature type="domain" description="RimM N-terminal" evidence="6">
    <location>
        <begin position="8"/>
        <end position="90"/>
    </location>
</feature>
<accession>A0A0E2D431</accession>
<keyword evidence="2 5" id="KW-0690">Ribosome biogenesis</keyword>
<comment type="subcellular location">
    <subcellularLocation>
        <location evidence="5">Cytoplasm</location>
    </subcellularLocation>
</comment>
<dbReference type="Gene3D" id="2.40.30.60">
    <property type="entry name" value="RimM"/>
    <property type="match status" value="1"/>
</dbReference>
<evidence type="ECO:0000256" key="1">
    <source>
        <dbReference type="ARBA" id="ARBA00022490"/>
    </source>
</evidence>
<dbReference type="Gene3D" id="2.30.30.240">
    <property type="entry name" value="PRC-barrel domain"/>
    <property type="match status" value="1"/>
</dbReference>
<dbReference type="InterPro" id="IPR056792">
    <property type="entry name" value="PRC_RimM"/>
</dbReference>
<evidence type="ECO:0000259" key="6">
    <source>
        <dbReference type="Pfam" id="PF01782"/>
    </source>
</evidence>
<reference evidence="8 9" key="1">
    <citation type="submission" date="2012-10" db="EMBL/GenBank/DDBJ databases">
        <authorList>
            <person name="Harkins D.M."/>
            <person name="Durkin A.S."/>
            <person name="Brinkac L.M."/>
            <person name="Haft D.H."/>
            <person name="Selengut J.D."/>
            <person name="Sanka R."/>
            <person name="DePew J."/>
            <person name="Purushe J."/>
            <person name="Chanthongthip A."/>
            <person name="Lattana O."/>
            <person name="Phetsouvanh R."/>
            <person name="Newton P.N."/>
            <person name="Vinetz J.M."/>
            <person name="Sutton G.G."/>
            <person name="Nierman W.C."/>
            <person name="Fouts D.E."/>
        </authorList>
    </citation>
    <scope>NUCLEOTIDE SEQUENCE [LARGE SCALE GENOMIC DNA]</scope>
    <source>
        <strain evidence="8 9">UI 12758</strain>
    </source>
</reference>
<dbReference type="AlphaFoldDB" id="A0A0E2D431"/>
<comment type="similarity">
    <text evidence="5">Belongs to the RimM family.</text>
</comment>
<dbReference type="SUPFAM" id="SSF50346">
    <property type="entry name" value="PRC-barrel domain"/>
    <property type="match status" value="1"/>
</dbReference>
<dbReference type="InterPro" id="IPR011961">
    <property type="entry name" value="RimM"/>
</dbReference>
<dbReference type="InterPro" id="IPR009000">
    <property type="entry name" value="Transl_B-barrel_sf"/>
</dbReference>
<dbReference type="Proteomes" id="UP000001340">
    <property type="component" value="Unassembled WGS sequence"/>
</dbReference>
<organism evidence="8 9">
    <name type="scientific">Leptospira interrogans str. UI 12758</name>
    <dbReference type="NCBI Taxonomy" id="1049938"/>
    <lineage>
        <taxon>Bacteria</taxon>
        <taxon>Pseudomonadati</taxon>
        <taxon>Spirochaetota</taxon>
        <taxon>Spirochaetia</taxon>
        <taxon>Leptospirales</taxon>
        <taxon>Leptospiraceae</taxon>
        <taxon>Leptospira</taxon>
    </lineage>
</organism>
<dbReference type="GO" id="GO:0005840">
    <property type="term" value="C:ribosome"/>
    <property type="evidence" value="ECO:0007669"/>
    <property type="project" value="InterPro"/>
</dbReference>
<dbReference type="HAMAP" id="MF_00014">
    <property type="entry name" value="Ribosome_mat_RimM"/>
    <property type="match status" value="1"/>
</dbReference>
<dbReference type="NCBIfam" id="TIGR02273">
    <property type="entry name" value="16S_RimM"/>
    <property type="match status" value="1"/>
</dbReference>
<comment type="subunit">
    <text evidence="5">Binds ribosomal protein uS19.</text>
</comment>
<protein>
    <recommendedName>
        <fullName evidence="5">Ribosome maturation factor RimM</fullName>
    </recommendedName>
</protein>
<comment type="domain">
    <text evidence="5">The PRC barrel domain binds ribosomal protein uS19.</text>
</comment>
<dbReference type="GO" id="GO:0042274">
    <property type="term" value="P:ribosomal small subunit biogenesis"/>
    <property type="evidence" value="ECO:0007669"/>
    <property type="project" value="UniProtKB-UniRule"/>
</dbReference>
<dbReference type="InterPro" id="IPR002676">
    <property type="entry name" value="RimM_N"/>
</dbReference>
<dbReference type="Pfam" id="PF24986">
    <property type="entry name" value="PRC_RimM"/>
    <property type="match status" value="1"/>
</dbReference>
<dbReference type="Pfam" id="PF01782">
    <property type="entry name" value="RimM"/>
    <property type="match status" value="1"/>
</dbReference>
<keyword evidence="4 5" id="KW-0143">Chaperone</keyword>
<dbReference type="PANTHER" id="PTHR33692">
    <property type="entry name" value="RIBOSOME MATURATION FACTOR RIMM"/>
    <property type="match status" value="1"/>
</dbReference>
<comment type="function">
    <text evidence="5">An accessory protein needed during the final step in the assembly of 30S ribosomal subunit, possibly for assembly of the head region. Essential for efficient processing of 16S rRNA. May be needed both before and after RbfA during the maturation of 16S rRNA. It has affinity for free ribosomal 30S subunits but not for 70S ribosomes.</text>
</comment>
<keyword evidence="3 5" id="KW-0698">rRNA processing</keyword>
<name>A0A0E2D431_LEPIR</name>
<dbReference type="RefSeq" id="WP_000159890.1">
    <property type="nucleotide sequence ID" value="NZ_AHNR02000041.1"/>
</dbReference>
<evidence type="ECO:0000256" key="4">
    <source>
        <dbReference type="ARBA" id="ARBA00023186"/>
    </source>
</evidence>
<dbReference type="GO" id="GO:0005737">
    <property type="term" value="C:cytoplasm"/>
    <property type="evidence" value="ECO:0007669"/>
    <property type="project" value="UniProtKB-SubCell"/>
</dbReference>
<comment type="caution">
    <text evidence="8">The sequence shown here is derived from an EMBL/GenBank/DDBJ whole genome shotgun (WGS) entry which is preliminary data.</text>
</comment>